<dbReference type="OrthoDB" id="9780285at2"/>
<accession>A0A2S8SWK5</accession>
<organism evidence="2 3">
    <name type="scientific">Abditibacterium utsteinense</name>
    <dbReference type="NCBI Taxonomy" id="1960156"/>
    <lineage>
        <taxon>Bacteria</taxon>
        <taxon>Pseudomonadati</taxon>
        <taxon>Abditibacteriota</taxon>
        <taxon>Abditibacteriia</taxon>
        <taxon>Abditibacteriales</taxon>
        <taxon>Abditibacteriaceae</taxon>
        <taxon>Abditibacterium</taxon>
    </lineage>
</organism>
<gene>
    <name evidence="2" type="ORF">B1R32_102181</name>
</gene>
<dbReference type="AlphaFoldDB" id="A0A2S8SWK5"/>
<proteinExistence type="predicted"/>
<feature type="coiled-coil region" evidence="1">
    <location>
        <begin position="275"/>
        <end position="354"/>
    </location>
</feature>
<name>A0A2S8SWK5_9BACT</name>
<evidence type="ECO:0000256" key="1">
    <source>
        <dbReference type="SAM" id="Coils"/>
    </source>
</evidence>
<keyword evidence="3" id="KW-1185">Reference proteome</keyword>
<dbReference type="Gene3D" id="3.30.479.30">
    <property type="entry name" value="Band 7 domain"/>
    <property type="match status" value="1"/>
</dbReference>
<keyword evidence="1" id="KW-0175">Coiled coil</keyword>
<comment type="caution">
    <text evidence="2">The sequence shown here is derived from an EMBL/GenBank/DDBJ whole genome shotgun (WGS) entry which is preliminary data.</text>
</comment>
<evidence type="ECO:0000313" key="2">
    <source>
        <dbReference type="EMBL" id="PQV65173.1"/>
    </source>
</evidence>
<evidence type="ECO:0000313" key="3">
    <source>
        <dbReference type="Proteomes" id="UP000237684"/>
    </source>
</evidence>
<dbReference type="Proteomes" id="UP000237684">
    <property type="component" value="Unassembled WGS sequence"/>
</dbReference>
<feature type="coiled-coil region" evidence="1">
    <location>
        <begin position="213"/>
        <end position="251"/>
    </location>
</feature>
<dbReference type="RefSeq" id="WP_105482493.1">
    <property type="nucleotide sequence ID" value="NZ_NIGF01000002.1"/>
</dbReference>
<reference evidence="2 3" key="1">
    <citation type="journal article" date="2018" name="Syst. Appl. Microbiol.">
        <title>Abditibacterium utsteinense sp. nov., the first cultivated member of candidate phylum FBP, isolated from ice-free Antarctic soil samples.</title>
        <authorList>
            <person name="Tahon G."/>
            <person name="Tytgat B."/>
            <person name="Lebbe L."/>
            <person name="Carlier A."/>
            <person name="Willems A."/>
        </authorList>
    </citation>
    <scope>NUCLEOTIDE SEQUENCE [LARGE SCALE GENOMIC DNA]</scope>
    <source>
        <strain evidence="2 3">LMG 29911</strain>
    </source>
</reference>
<protein>
    <submittedName>
        <fullName evidence="2">Flotillin</fullName>
    </submittedName>
</protein>
<dbReference type="EMBL" id="NIGF01000002">
    <property type="protein sequence ID" value="PQV65173.1"/>
    <property type="molecule type" value="Genomic_DNA"/>
</dbReference>
<dbReference type="InParanoid" id="A0A2S8SWK5"/>
<dbReference type="InterPro" id="IPR036013">
    <property type="entry name" value="Band_7/SPFH_dom_sf"/>
</dbReference>
<sequence length="498" mass="52932">MLYILGIILVAVFIVIPMTVTAFLRNVEAGTIRMVTRLGGTTAFYRGPGKSLEVPLFTTGTTLSSKAINVDLDITDQTADVDQKGVPAPIKVRVLASAIVSVGDSDSMIQTAANRFFAKPQEEQLNILVDLLSSSGRRAINLLTHDQLFSAKTATPHSGDVSVAILPEQARPASTAIQAHAAEEDDDPLAIIIRKACSRELTDLGLGFNSLNIKVVMSDVAEARRRMSAAEAQANAEIVAAQQARRAQEAQIEAQRAISDSQRGLEETKAQNAGLVAAAEIKKQQNLEIAEAKRREIAAEAQAGANIVLAQQNLRAKQAQLEADRSVSNAERELEQTRAQNSALVAQAEALRQDAVAIQRTSELRATQIAQASADAERVKIDALAQAEAEAVRIERVAQAQATSIREVNRAIAEGGEAYLRYRQLEMVPEIAPQIAAALAQAKMVTISGGANGENAANGTTNQISQVIQTVLAAQLVSRGGILDGKSEEKTALNGSAS</sequence>